<dbReference type="EMBL" id="JACEIO010000022">
    <property type="protein sequence ID" value="MBA4537484.1"/>
    <property type="molecule type" value="Genomic_DNA"/>
</dbReference>
<evidence type="ECO:0000313" key="7">
    <source>
        <dbReference type="Proteomes" id="UP000570010"/>
    </source>
</evidence>
<protein>
    <recommendedName>
        <fullName evidence="2">Phosphoesterase</fullName>
        <ecNumber evidence="2">3.1.4.-</ecNumber>
    </recommendedName>
</protein>
<name>A0A6B3VUQ8_9BACI</name>
<dbReference type="InterPro" id="IPR029052">
    <property type="entry name" value="Metallo-depent_PP-like"/>
</dbReference>
<evidence type="ECO:0000256" key="2">
    <source>
        <dbReference type="RuleBase" id="RU362039"/>
    </source>
</evidence>
<accession>A0A6B3VUQ8</accession>
<proteinExistence type="inferred from homology"/>
<evidence type="ECO:0000313" key="4">
    <source>
        <dbReference type="EMBL" id="MBA4537484.1"/>
    </source>
</evidence>
<evidence type="ECO:0000256" key="1">
    <source>
        <dbReference type="ARBA" id="ARBA00008950"/>
    </source>
</evidence>
<reference evidence="5 6" key="1">
    <citation type="submission" date="2020-02" db="EMBL/GenBank/DDBJ databases">
        <title>Bacillus aquiflavi sp. nov., isolated from yellow water of strong flavor Chinese baijiu in Yibin region of China.</title>
        <authorList>
            <person name="Xie J."/>
        </authorList>
    </citation>
    <scope>NUCLEOTIDE SEQUENCE [LARGE SCALE GENOMIC DNA]</scope>
    <source>
        <strain evidence="5 6">3H-10</strain>
    </source>
</reference>
<dbReference type="Proteomes" id="UP000570010">
    <property type="component" value="Unassembled WGS sequence"/>
</dbReference>
<comment type="similarity">
    <text evidence="1 2">Belongs to the metallophosphoesterase superfamily. YfcE family.</text>
</comment>
<dbReference type="AlphaFoldDB" id="A0A6B3VUQ8"/>
<dbReference type="NCBIfam" id="TIGR00040">
    <property type="entry name" value="yfcE"/>
    <property type="match status" value="1"/>
</dbReference>
<dbReference type="RefSeq" id="WP_163242133.1">
    <property type="nucleotide sequence ID" value="NZ_CP082780.1"/>
</dbReference>
<sequence length="172" mass="19757">MNILIVSDSHGLTEELKVIKNKHMDEIDHMIHCGDSELSIAHNAIEDFIIVKGNCDIEKRFPEEVIQEIDGYRLLVVHGHQYGVKHTLMNLHYRAAELDADIVCFGHSHILGVEIIAGKLFINPGSICLPRKRIEKTYVILRLENNYANISIFEYEKGELTELKQRFPLPKK</sequence>
<dbReference type="InterPro" id="IPR041802">
    <property type="entry name" value="MPP_YfcE"/>
</dbReference>
<evidence type="ECO:0000259" key="3">
    <source>
        <dbReference type="Pfam" id="PF12850"/>
    </source>
</evidence>
<dbReference type="InterPro" id="IPR000979">
    <property type="entry name" value="Phosphodiesterase_MJ0936/Vps29"/>
</dbReference>
<dbReference type="CDD" id="cd00841">
    <property type="entry name" value="MPP_YfcE"/>
    <property type="match status" value="1"/>
</dbReference>
<dbReference type="GO" id="GO:0016787">
    <property type="term" value="F:hydrolase activity"/>
    <property type="evidence" value="ECO:0007669"/>
    <property type="project" value="UniProtKB-UniRule"/>
</dbReference>
<dbReference type="Pfam" id="PF12850">
    <property type="entry name" value="Metallophos_2"/>
    <property type="match status" value="1"/>
</dbReference>
<dbReference type="Proteomes" id="UP000472971">
    <property type="component" value="Unassembled WGS sequence"/>
</dbReference>
<comment type="cofactor">
    <cofactor evidence="2">
        <name>a divalent metal cation</name>
        <dbReference type="ChEBI" id="CHEBI:60240"/>
    </cofactor>
</comment>
<comment type="caution">
    <text evidence="5">The sequence shown here is derived from an EMBL/GenBank/DDBJ whole genome shotgun (WGS) entry which is preliminary data.</text>
</comment>
<feature type="domain" description="Calcineurin-like phosphoesterase" evidence="3">
    <location>
        <begin position="1"/>
        <end position="145"/>
    </location>
</feature>
<reference evidence="4 7" key="2">
    <citation type="submission" date="2020-07" db="EMBL/GenBank/DDBJ databases">
        <authorList>
            <person name="Feng H."/>
        </authorList>
    </citation>
    <scope>NUCLEOTIDE SEQUENCE [LARGE SCALE GENOMIC DNA]</scope>
    <source>
        <strain evidence="4">S-12</strain>
        <strain evidence="7">s-12</strain>
    </source>
</reference>
<dbReference type="EMBL" id="JAAIWN010000020">
    <property type="protein sequence ID" value="NEY81739.1"/>
    <property type="molecule type" value="Genomic_DNA"/>
</dbReference>
<dbReference type="GO" id="GO:0046872">
    <property type="term" value="F:metal ion binding"/>
    <property type="evidence" value="ECO:0007669"/>
    <property type="project" value="UniProtKB-KW"/>
</dbReference>
<organism evidence="5 6">
    <name type="scientific">Bacillus aquiflavi</name>
    <dbReference type="NCBI Taxonomy" id="2672567"/>
    <lineage>
        <taxon>Bacteria</taxon>
        <taxon>Bacillati</taxon>
        <taxon>Bacillota</taxon>
        <taxon>Bacilli</taxon>
        <taxon>Bacillales</taxon>
        <taxon>Bacillaceae</taxon>
        <taxon>Bacillus</taxon>
    </lineage>
</organism>
<keyword evidence="2" id="KW-0479">Metal-binding</keyword>
<gene>
    <name evidence="5" type="ORF">G4D64_09550</name>
    <name evidence="4" type="ORF">H1Z61_10160</name>
</gene>
<dbReference type="EC" id="3.1.4.-" evidence="2"/>
<keyword evidence="6" id="KW-1185">Reference proteome</keyword>
<dbReference type="PANTHER" id="PTHR11124">
    <property type="entry name" value="VACUOLAR SORTING PROTEIN VPS29"/>
    <property type="match status" value="1"/>
</dbReference>
<dbReference type="Gene3D" id="3.60.21.10">
    <property type="match status" value="1"/>
</dbReference>
<dbReference type="SUPFAM" id="SSF56300">
    <property type="entry name" value="Metallo-dependent phosphatases"/>
    <property type="match status" value="1"/>
</dbReference>
<dbReference type="InterPro" id="IPR024654">
    <property type="entry name" value="Calcineurin-like_PHP_lpxH"/>
</dbReference>
<evidence type="ECO:0000313" key="6">
    <source>
        <dbReference type="Proteomes" id="UP000472971"/>
    </source>
</evidence>
<evidence type="ECO:0000313" key="5">
    <source>
        <dbReference type="EMBL" id="NEY81739.1"/>
    </source>
</evidence>